<proteinExistence type="inferred from homology"/>
<organism evidence="3">
    <name type="scientific">Candidatus Fermentithermobacillus carboniphilus</name>
    <dbReference type="NCBI Taxonomy" id="3085328"/>
    <lineage>
        <taxon>Bacteria</taxon>
        <taxon>Bacillati</taxon>
        <taxon>Bacillota</taxon>
        <taxon>Candidatus Fermentithermobacillia</taxon>
        <taxon>Candidatus Fermentithermobacillales</taxon>
        <taxon>Candidatus Fermentithermobacillaceae</taxon>
        <taxon>Candidatus Fermentithermobacillus</taxon>
    </lineage>
</organism>
<gene>
    <name evidence="3" type="ORF">IMF26_02475</name>
</gene>
<dbReference type="PANTHER" id="PTHR11091">
    <property type="entry name" value="OXIDOREDUCTASE-RELATED"/>
    <property type="match status" value="1"/>
</dbReference>
<dbReference type="SUPFAM" id="SSF89733">
    <property type="entry name" value="L-sulfolactate dehydrogenase-like"/>
    <property type="match status" value="1"/>
</dbReference>
<dbReference type="KEGG" id="fcz:IMF26_02475"/>
<reference evidence="3" key="2">
    <citation type="journal article" date="2023" name="Biology">
        <title>Prokaryotic Life Associated with Coal-Fire Gas Vents Revealed by Metagenomics.</title>
        <authorList>
            <person name="Kadnikov V.V."/>
            <person name="Mardanov A.V."/>
            <person name="Beletsky A.V."/>
            <person name="Karnachuk O.V."/>
            <person name="Ravin N.V."/>
        </authorList>
    </citation>
    <scope>NUCLEOTIDE SEQUENCE</scope>
    <source>
        <strain evidence="3">Bu02</strain>
    </source>
</reference>
<evidence type="ECO:0000313" key="3">
    <source>
        <dbReference type="EMBL" id="QUL98957.1"/>
    </source>
</evidence>
<dbReference type="Gene3D" id="1.10.1530.10">
    <property type="match status" value="1"/>
</dbReference>
<name>A0AAT9LEG9_9FIRM</name>
<dbReference type="Gene3D" id="3.30.1370.60">
    <property type="entry name" value="Hypothetical oxidoreductase yiak, domain 2"/>
    <property type="match status" value="1"/>
</dbReference>
<accession>A0AAT9LEG9</accession>
<dbReference type="InterPro" id="IPR003767">
    <property type="entry name" value="Malate/L-lactate_DH-like"/>
</dbReference>
<dbReference type="EMBL" id="CP062796">
    <property type="protein sequence ID" value="QUL98957.1"/>
    <property type="molecule type" value="Genomic_DNA"/>
</dbReference>
<dbReference type="InterPro" id="IPR043143">
    <property type="entry name" value="Mal/L-sulf/L-lact_DH-like_NADP"/>
</dbReference>
<dbReference type="AlphaFoldDB" id="A0AAT9LEG9"/>
<dbReference type="PANTHER" id="PTHR11091:SF0">
    <property type="entry name" value="MALATE DEHYDROGENASE"/>
    <property type="match status" value="1"/>
</dbReference>
<evidence type="ECO:0000256" key="2">
    <source>
        <dbReference type="ARBA" id="ARBA00023002"/>
    </source>
</evidence>
<keyword evidence="2" id="KW-0560">Oxidoreductase</keyword>
<reference evidence="3" key="1">
    <citation type="submission" date="2020-10" db="EMBL/GenBank/DDBJ databases">
        <authorList>
            <person name="Kadnikov V."/>
            <person name="Beletsky A.V."/>
            <person name="Mardanov A.V."/>
            <person name="Karnachuk O.V."/>
            <person name="Ravin N.V."/>
        </authorList>
    </citation>
    <scope>NUCLEOTIDE SEQUENCE</scope>
    <source>
        <strain evidence="3">Bu02</strain>
    </source>
</reference>
<protein>
    <submittedName>
        <fullName evidence="3">Ldh family oxidoreductase</fullName>
    </submittedName>
</protein>
<dbReference type="Pfam" id="PF02615">
    <property type="entry name" value="Ldh_2"/>
    <property type="match status" value="1"/>
</dbReference>
<sequence>MTDTVFVLPERLRRIVEELFVRASVEPDNAALLADTIIEANMRGVDSHGIAALGIYLRRIRTGATNPRPRPRIIKEGVASVLIDGDNGLGAITARFAMEKAIARCQDTAVFLACCFNNTTFGAAFYYSKMAALEGKIGFALCNAPPSMAPWGGKKALLGTNPISVALPRRVGVPIVLDMATSAAAKSKIYLAKERGEPIPPGWALDKDGKPTTDPEEALKGLVMPLGGAKGYGLSLVVDLLCGGLSGGGCLDKVMSLHRSLDRGQNVSFALGAIDPQWFGGLSEFIAIVDEVVDKIHSCPVADGFDQVYLPGEIEERIRKVREREGIPVPRAVIEEIASEASYLGMEVDL</sequence>
<comment type="similarity">
    <text evidence="1">Belongs to the LDH2/MDH2 oxidoreductase family.</text>
</comment>
<evidence type="ECO:0000256" key="1">
    <source>
        <dbReference type="ARBA" id="ARBA00006056"/>
    </source>
</evidence>
<dbReference type="InterPro" id="IPR043144">
    <property type="entry name" value="Mal/L-sulf/L-lact_DH-like_ah"/>
</dbReference>
<dbReference type="InterPro" id="IPR036111">
    <property type="entry name" value="Mal/L-sulfo/L-lacto_DH-like_sf"/>
</dbReference>
<dbReference type="GO" id="GO:0016491">
    <property type="term" value="F:oxidoreductase activity"/>
    <property type="evidence" value="ECO:0007669"/>
    <property type="project" value="UniProtKB-KW"/>
</dbReference>